<evidence type="ECO:0000313" key="1">
    <source>
        <dbReference type="EMBL" id="SMC08032.1"/>
    </source>
</evidence>
<gene>
    <name evidence="1" type="ORF">SAMN00768000_3604</name>
</gene>
<evidence type="ECO:0000313" key="2">
    <source>
        <dbReference type="Proteomes" id="UP000192660"/>
    </source>
</evidence>
<protein>
    <submittedName>
        <fullName evidence="1">Uncharacterized protein</fullName>
    </submittedName>
</protein>
<reference evidence="2" key="1">
    <citation type="submission" date="2017-04" db="EMBL/GenBank/DDBJ databases">
        <authorList>
            <person name="Varghese N."/>
            <person name="Submissions S."/>
        </authorList>
    </citation>
    <scope>NUCLEOTIDE SEQUENCE [LARGE SCALE GENOMIC DNA]</scope>
    <source>
        <strain evidence="2">DSM 9293</strain>
    </source>
</reference>
<keyword evidence="2" id="KW-1185">Reference proteome</keyword>
<name>A0A1W1WP99_SULTA</name>
<organism evidence="1 2">
    <name type="scientific">Sulfobacillus thermosulfidooxidans (strain DSM 9293 / VKM B-1269 / AT-1)</name>
    <dbReference type="NCBI Taxonomy" id="929705"/>
    <lineage>
        <taxon>Bacteria</taxon>
        <taxon>Bacillati</taxon>
        <taxon>Bacillota</taxon>
        <taxon>Clostridia</taxon>
        <taxon>Eubacteriales</taxon>
        <taxon>Clostridiales Family XVII. Incertae Sedis</taxon>
        <taxon>Sulfobacillus</taxon>
    </lineage>
</organism>
<dbReference type="EMBL" id="FWWY01000002">
    <property type="protein sequence ID" value="SMC08032.1"/>
    <property type="molecule type" value="Genomic_DNA"/>
</dbReference>
<sequence length="90" mass="10456">MTRCLIDGGPEWFDRDKATRLATSPELSLGVRHILYRTATGQYVIERDTRWENQSNTYTRIKPQEAAIFCLRHDALLPPDLVPFLDPHEM</sequence>
<accession>A0A1W1WP99</accession>
<dbReference type="RefSeq" id="WP_084662063.1">
    <property type="nucleotide sequence ID" value="NZ_FWWY01000002.1"/>
</dbReference>
<proteinExistence type="predicted"/>
<dbReference type="Proteomes" id="UP000192660">
    <property type="component" value="Unassembled WGS sequence"/>
</dbReference>
<dbReference type="AlphaFoldDB" id="A0A1W1WP99"/>